<dbReference type="Proteomes" id="UP001279860">
    <property type="component" value="Unassembled WGS sequence"/>
</dbReference>
<evidence type="ECO:0000313" key="1">
    <source>
        <dbReference type="EMBL" id="MDW6092420.1"/>
    </source>
</evidence>
<dbReference type="RefSeq" id="WP_318584666.1">
    <property type="nucleotide sequence ID" value="NZ_JAWRCP010000001.1"/>
</dbReference>
<dbReference type="EMBL" id="JAWRCP010000001">
    <property type="protein sequence ID" value="MDW6092420.1"/>
    <property type="molecule type" value="Genomic_DNA"/>
</dbReference>
<evidence type="ECO:0000313" key="2">
    <source>
        <dbReference type="Proteomes" id="UP001279860"/>
    </source>
</evidence>
<comment type="caution">
    <text evidence="1">The sequence shown here is derived from an EMBL/GenBank/DDBJ whole genome shotgun (WGS) entry which is preliminary data.</text>
</comment>
<organism evidence="1 2">
    <name type="scientific">Vibrio rhizosphaerae</name>
    <dbReference type="NCBI Taxonomy" id="398736"/>
    <lineage>
        <taxon>Bacteria</taxon>
        <taxon>Pseudomonadati</taxon>
        <taxon>Pseudomonadota</taxon>
        <taxon>Gammaproteobacteria</taxon>
        <taxon>Vibrionales</taxon>
        <taxon>Vibrionaceae</taxon>
        <taxon>Vibrio</taxon>
    </lineage>
</organism>
<accession>A0ABU4IT20</accession>
<protein>
    <submittedName>
        <fullName evidence="1">Uncharacterized protein</fullName>
    </submittedName>
</protein>
<gene>
    <name evidence="1" type="ORF">SBX64_07665</name>
</gene>
<proteinExistence type="predicted"/>
<sequence>MNRGSLVGSGSSSSSSPAAAIGEGTVLASGTTQGGSVVPNSTKIGVTATRSNNPLSPVLEFDAHGNEIMYRTMSEKHFEHLQQTGVLLPTTETSISPLLSYSSKYDGVTVKLVTNPGTSSEIQKIGIAANKPASLELPDLSTQTGKWMQTNARFKVEGGQMTTQLGQGKAIDIFNENFIYFELVK</sequence>
<reference evidence="1 2" key="1">
    <citation type="submission" date="2023-11" db="EMBL/GenBank/DDBJ databases">
        <title>Plant-associative lifestyle of Vibrio porteresiae and its evolutionary dynamics.</title>
        <authorList>
            <person name="Rameshkumar N."/>
            <person name="Kirti K."/>
        </authorList>
    </citation>
    <scope>NUCLEOTIDE SEQUENCE [LARGE SCALE GENOMIC DNA]</scope>
    <source>
        <strain evidence="1 2">MSSRF7</strain>
    </source>
</reference>
<name>A0ABU4IT20_9VIBR</name>
<keyword evidence="2" id="KW-1185">Reference proteome</keyword>